<reference evidence="6" key="1">
    <citation type="journal article" date="2020" name="New Phytol.">
        <title>Comparative genomics reveals dynamic genome evolution in host specialist ectomycorrhizal fungi.</title>
        <authorList>
            <person name="Lofgren L.A."/>
            <person name="Nguyen N.H."/>
            <person name="Vilgalys R."/>
            <person name="Ruytinx J."/>
            <person name="Liao H.L."/>
            <person name="Branco S."/>
            <person name="Kuo A."/>
            <person name="LaButti K."/>
            <person name="Lipzen A."/>
            <person name="Andreopoulos W."/>
            <person name="Pangilinan J."/>
            <person name="Riley R."/>
            <person name="Hundley H."/>
            <person name="Na H."/>
            <person name="Barry K."/>
            <person name="Grigoriev I.V."/>
            <person name="Stajich J.E."/>
            <person name="Kennedy P.G."/>
        </authorList>
    </citation>
    <scope>NUCLEOTIDE SEQUENCE</scope>
    <source>
        <strain evidence="6">DOB743</strain>
    </source>
</reference>
<dbReference type="EMBL" id="JABBWD010000040">
    <property type="protein sequence ID" value="KAG1774564.1"/>
    <property type="molecule type" value="Genomic_DNA"/>
</dbReference>
<organism evidence="6 7">
    <name type="scientific">Suillus placidus</name>
    <dbReference type="NCBI Taxonomy" id="48579"/>
    <lineage>
        <taxon>Eukaryota</taxon>
        <taxon>Fungi</taxon>
        <taxon>Dikarya</taxon>
        <taxon>Basidiomycota</taxon>
        <taxon>Agaricomycotina</taxon>
        <taxon>Agaricomycetes</taxon>
        <taxon>Agaricomycetidae</taxon>
        <taxon>Boletales</taxon>
        <taxon>Suillineae</taxon>
        <taxon>Suillaceae</taxon>
        <taxon>Suillus</taxon>
    </lineage>
</organism>
<feature type="region of interest" description="Disordered" evidence="5">
    <location>
        <begin position="131"/>
        <end position="162"/>
    </location>
</feature>
<dbReference type="AlphaFoldDB" id="A0A9P6ZPU2"/>
<dbReference type="PANTHER" id="PTHR19862">
    <property type="entry name" value="WD REPEAT-CONTAINING PROTEIN 48"/>
    <property type="match status" value="1"/>
</dbReference>
<dbReference type="InterPro" id="IPR036322">
    <property type="entry name" value="WD40_repeat_dom_sf"/>
</dbReference>
<dbReference type="PROSITE" id="PS50294">
    <property type="entry name" value="WD_REPEATS_REGION"/>
    <property type="match status" value="2"/>
</dbReference>
<feature type="compositionally biased region" description="Polar residues" evidence="5">
    <location>
        <begin position="971"/>
        <end position="988"/>
    </location>
</feature>
<dbReference type="InterPro" id="IPR020472">
    <property type="entry name" value="WD40_PAC1"/>
</dbReference>
<dbReference type="Gene3D" id="2.130.10.10">
    <property type="entry name" value="YVTN repeat-like/Quinoprotein amine dehydrogenase"/>
    <property type="match status" value="2"/>
</dbReference>
<feature type="region of interest" description="Disordered" evidence="5">
    <location>
        <begin position="783"/>
        <end position="821"/>
    </location>
</feature>
<evidence type="ECO:0000256" key="1">
    <source>
        <dbReference type="ARBA" id="ARBA00006917"/>
    </source>
</evidence>
<dbReference type="GO" id="GO:0043130">
    <property type="term" value="F:ubiquitin binding"/>
    <property type="evidence" value="ECO:0007669"/>
    <property type="project" value="TreeGrafter"/>
</dbReference>
<evidence type="ECO:0008006" key="8">
    <source>
        <dbReference type="Google" id="ProtNLM"/>
    </source>
</evidence>
<protein>
    <recommendedName>
        <fullName evidence="8">WD40 repeat-like protein</fullName>
    </recommendedName>
</protein>
<evidence type="ECO:0000256" key="2">
    <source>
        <dbReference type="ARBA" id="ARBA00022574"/>
    </source>
</evidence>
<proteinExistence type="inferred from homology"/>
<feature type="repeat" description="WD" evidence="4">
    <location>
        <begin position="326"/>
        <end position="367"/>
    </location>
</feature>
<dbReference type="GO" id="GO:0000724">
    <property type="term" value="P:double-strand break repair via homologous recombination"/>
    <property type="evidence" value="ECO:0007669"/>
    <property type="project" value="TreeGrafter"/>
</dbReference>
<dbReference type="CDD" id="cd00200">
    <property type="entry name" value="WD40"/>
    <property type="match status" value="1"/>
</dbReference>
<evidence type="ECO:0000256" key="3">
    <source>
        <dbReference type="ARBA" id="ARBA00022737"/>
    </source>
</evidence>
<feature type="compositionally biased region" description="Low complexity" evidence="5">
    <location>
        <begin position="670"/>
        <end position="679"/>
    </location>
</feature>
<name>A0A9P6ZPU2_9AGAM</name>
<dbReference type="InterPro" id="IPR021772">
    <property type="entry name" value="WDR48/Bun107"/>
</dbReference>
<dbReference type="InterPro" id="IPR001680">
    <property type="entry name" value="WD40_rpt"/>
</dbReference>
<evidence type="ECO:0000313" key="6">
    <source>
        <dbReference type="EMBL" id="KAG1774564.1"/>
    </source>
</evidence>
<evidence type="ECO:0000256" key="4">
    <source>
        <dbReference type="PROSITE-ProRule" id="PRU00221"/>
    </source>
</evidence>
<keyword evidence="2 4" id="KW-0853">WD repeat</keyword>
<dbReference type="OrthoDB" id="2421129at2759"/>
<feature type="region of interest" description="Disordered" evidence="5">
    <location>
        <begin position="667"/>
        <end position="701"/>
    </location>
</feature>
<dbReference type="PROSITE" id="PS50082">
    <property type="entry name" value="WD_REPEATS_2"/>
    <property type="match status" value="4"/>
</dbReference>
<dbReference type="Proteomes" id="UP000714275">
    <property type="component" value="Unassembled WGS sequence"/>
</dbReference>
<evidence type="ECO:0000313" key="7">
    <source>
        <dbReference type="Proteomes" id="UP000714275"/>
    </source>
</evidence>
<dbReference type="PRINTS" id="PR00320">
    <property type="entry name" value="GPROTEINBRPT"/>
</dbReference>
<feature type="compositionally biased region" description="Basic and acidic residues" evidence="5">
    <location>
        <begin position="680"/>
        <end position="701"/>
    </location>
</feature>
<keyword evidence="7" id="KW-1185">Reference proteome</keyword>
<dbReference type="SUPFAM" id="SSF50978">
    <property type="entry name" value="WD40 repeat-like"/>
    <property type="match status" value="1"/>
</dbReference>
<accession>A0A9P6ZPU2</accession>
<comment type="similarity">
    <text evidence="1">Belongs to the WD repeat WDR48 family.</text>
</comment>
<feature type="compositionally biased region" description="Low complexity" evidence="5">
    <location>
        <begin position="802"/>
        <end position="815"/>
    </location>
</feature>
<dbReference type="PROSITE" id="PS00678">
    <property type="entry name" value="WD_REPEATS_1"/>
    <property type="match status" value="1"/>
</dbReference>
<comment type="caution">
    <text evidence="6">The sequence shown here is derived from an EMBL/GenBank/DDBJ whole genome shotgun (WGS) entry which is preliminary data.</text>
</comment>
<gene>
    <name evidence="6" type="ORF">EV702DRAFT_1122872</name>
</gene>
<dbReference type="SMART" id="SM00320">
    <property type="entry name" value="WD40"/>
    <property type="match status" value="8"/>
</dbReference>
<dbReference type="InterPro" id="IPR015943">
    <property type="entry name" value="WD40/YVTN_repeat-like_dom_sf"/>
</dbReference>
<dbReference type="InterPro" id="IPR051246">
    <property type="entry name" value="WDR48"/>
</dbReference>
<feature type="compositionally biased region" description="Basic and acidic residues" evidence="5">
    <location>
        <begin position="137"/>
        <end position="153"/>
    </location>
</feature>
<feature type="compositionally biased region" description="Basic and acidic residues" evidence="5">
    <location>
        <begin position="1149"/>
        <end position="1159"/>
    </location>
</feature>
<sequence length="1219" mass="132987">MAPPRRRVSYVIPPPTDDVSRLRLPPLGVPRNGSIRPLLIQTQTPLADSKNMSENSHPRHRLGAMSLALDTTTRLEGQNTPEGILYTGGRDGLIISWDLGLPFRRRHDGRHHRDRLDRWEMLTGMGDETLAEEAEEDERRDGDVLGDVKEGGGRKRRGSTTDQLPYELQWQLDADALTSGSSSSFRQCAQTHTDWVNDLLLCNYNQTVVSASSDGTIKAWHPHAISPSDPSAIGSHADYARCLALCREQNWIASGSFDRTIKLWDLTRASITPEPFLTLNPPDATAPKASVYAIASDPYGHAIASGSPERVVRMWDPRSGKRTGKLVGHTDNIRAILISEDARYLLTGSADASIKLWSLSSQRCLHTFAYHTDSVWSLHSTHPSLEVFYSGDKSGIVCKVDVEGCADVSDGTCITVARESSVEVGEGINKIVTADDGLLWTASGKSSISRWRLPKPVPKRVLDEEGEIIADSSFATISRRQVSLGPDSIQWSAPPSIHQVRRDDATAAYPGVPLTSFVRLTSPDGPFCSTSFALRGRDPEVATLYSAASIASVPGGRSPLRAAFHHSSTLMPPNTLRSMRSEISMAPTDVDAVQDPRMAYEAREFAADAEPLNANPDVVIAGSPGLVRAILLNDRMHALTVDTTGEVAVWDIVRGVCRGRFVREEVRAASRSGSTSSSGPRRDSGSVTGGDKEQSPREALEAVRERIEGDAVSSPWSSVDTKTGVLTVHINERCFDSEIYADEAGFDHDRHFGDELRFNIGRWVLRNLFLGFIREEQRIRRKRDTHGSETGHSAIQRTAAPLSLELNGNSSSSTLRHSFESSTRPPRALVSSAVVVSTTCLPAVLPSLPSLTRPSPLLTPMIPLVSLKSPPPLSIIPLLPPNDTTSVPRPIRTQGLDPVTSLPSASRDVDYFSPHPHTRRPSTGSTALSDAGDFSAWNGPSSVLASPTSSTPTGGSGFMGRLKSLGKGTVRKTTSDTLPGSPISSPSGNLADMPTAPEAPTDIVEKSPVQALLANPISPPTSNDAPTLMLPPAMTILISDEVYPGWRTVYRGSVSTTWADVYKLESTIPLWLAEYLLFNKIMSPPPVKVSFVLLPWPGTEQGHEPLPELLNTSQSKLTSSRFLRVRKLTHHVQEKLDKISGSPTSTHHPPQDDNRNSHDRARGEDLYEILCNDSVLPLDMTLAAVRHYFWRQAGELVMHYRSKIRTQAPGVDVYTSQDM</sequence>
<feature type="repeat" description="WD" evidence="4">
    <location>
        <begin position="284"/>
        <end position="325"/>
    </location>
</feature>
<evidence type="ECO:0000256" key="5">
    <source>
        <dbReference type="SAM" id="MobiDB-lite"/>
    </source>
</evidence>
<feature type="repeat" description="WD" evidence="4">
    <location>
        <begin position="233"/>
        <end position="274"/>
    </location>
</feature>
<dbReference type="InterPro" id="IPR019775">
    <property type="entry name" value="WD40_repeat_CS"/>
</dbReference>
<dbReference type="PANTHER" id="PTHR19862:SF14">
    <property type="entry name" value="WD REPEAT-CONTAINING PROTEIN 48"/>
    <property type="match status" value="1"/>
</dbReference>
<dbReference type="Pfam" id="PF11816">
    <property type="entry name" value="DUF3337"/>
    <property type="match status" value="1"/>
</dbReference>
<keyword evidence="3" id="KW-0677">Repeat</keyword>
<dbReference type="Pfam" id="PF00400">
    <property type="entry name" value="WD40"/>
    <property type="match status" value="4"/>
</dbReference>
<feature type="region of interest" description="Disordered" evidence="5">
    <location>
        <begin position="879"/>
        <end position="1000"/>
    </location>
</feature>
<dbReference type="CDD" id="cd17041">
    <property type="entry name" value="Ubl_WDR48"/>
    <property type="match status" value="1"/>
</dbReference>
<feature type="region of interest" description="Disordered" evidence="5">
    <location>
        <begin position="1136"/>
        <end position="1159"/>
    </location>
</feature>
<feature type="repeat" description="WD" evidence="4">
    <location>
        <begin position="189"/>
        <end position="220"/>
    </location>
</feature>